<keyword evidence="1" id="KW-1133">Transmembrane helix</keyword>
<dbReference type="GO" id="GO:0016020">
    <property type="term" value="C:membrane"/>
    <property type="evidence" value="ECO:0007669"/>
    <property type="project" value="TreeGrafter"/>
</dbReference>
<keyword evidence="1" id="KW-0812">Transmembrane</keyword>
<evidence type="ECO:0000256" key="1">
    <source>
        <dbReference type="SAM" id="Phobius"/>
    </source>
</evidence>
<organism evidence="3 4">
    <name type="scientific">Ancylobacter pratisalsi</name>
    <dbReference type="NCBI Taxonomy" id="1745854"/>
    <lineage>
        <taxon>Bacteria</taxon>
        <taxon>Pseudomonadati</taxon>
        <taxon>Pseudomonadota</taxon>
        <taxon>Alphaproteobacteria</taxon>
        <taxon>Hyphomicrobiales</taxon>
        <taxon>Xanthobacteraceae</taxon>
        <taxon>Ancylobacter</taxon>
    </lineage>
</organism>
<name>A0A6P1YPT3_9HYPH</name>
<proteinExistence type="predicted"/>
<keyword evidence="1" id="KW-0472">Membrane</keyword>
<feature type="transmembrane region" description="Helical" evidence="1">
    <location>
        <begin position="298"/>
        <end position="320"/>
    </location>
</feature>
<sequence length="417" mass="45736">MGSITKSGRFEALDAWRGIAAVFVLLYHFILIFKIDVLNSKFTLNGYLFVDFFFVLSGFVVCHAYRGRLRDVRQAGGFLMRRVGRLWPLHLVMLFALMIAVIAINIAGHHPDRLMIEADSGSYSMKGLLLNLVLLNSMGFYGVAWNGPAWSIGAEFYTYVLFATVVLAVGSRRLLLAAIGLSLTSAATLLVVAPSYMNSTADFGFIRCVAGFFAGVGACHAYDYLRDRELPLASVWEFAVVALAGLFIVAAGSGPDEVRPLSVAAPLIFALAVLVFARQRGALSRLLCTRVFRALGEWSFSIYLIHMPLLILLSYGLWLYGDRSGTSLRVEVDVFGHTKLLYDLGSPLATFCLLVVFATVAIGLAALSYRVIEVPWRDRFARLARNHETGGQAFALLPSRSTMGSPVPVRLRSNGGR</sequence>
<protein>
    <submittedName>
        <fullName evidence="3">Acyltransferase</fullName>
    </submittedName>
</protein>
<dbReference type="InterPro" id="IPR050879">
    <property type="entry name" value="Acyltransferase_3"/>
</dbReference>
<dbReference type="EMBL" id="CP048630">
    <property type="protein sequence ID" value="QIB35122.1"/>
    <property type="molecule type" value="Genomic_DNA"/>
</dbReference>
<dbReference type="AlphaFoldDB" id="A0A6P1YPT3"/>
<dbReference type="PANTHER" id="PTHR23028:SF53">
    <property type="entry name" value="ACYL_TRANSF_3 DOMAIN-CONTAINING PROTEIN"/>
    <property type="match status" value="1"/>
</dbReference>
<accession>A0A6P1YPT3</accession>
<dbReference type="Proteomes" id="UP000464751">
    <property type="component" value="Chromosome"/>
</dbReference>
<evidence type="ECO:0000259" key="2">
    <source>
        <dbReference type="Pfam" id="PF01757"/>
    </source>
</evidence>
<feature type="domain" description="Acyltransferase 3" evidence="2">
    <location>
        <begin position="11"/>
        <end position="364"/>
    </location>
</feature>
<feature type="transmembrane region" description="Helical" evidence="1">
    <location>
        <begin position="203"/>
        <end position="222"/>
    </location>
</feature>
<feature type="transmembrane region" description="Helical" evidence="1">
    <location>
        <begin position="234"/>
        <end position="252"/>
    </location>
</feature>
<gene>
    <name evidence="3" type="ORF">G3A50_16460</name>
</gene>
<reference evidence="3 4" key="1">
    <citation type="submission" date="2020-02" db="EMBL/GenBank/DDBJ databases">
        <authorList>
            <person name="Li G."/>
        </authorList>
    </citation>
    <scope>NUCLEOTIDE SEQUENCE [LARGE SCALE GENOMIC DNA]</scope>
    <source>
        <strain evidence="3 4">DSM 102029</strain>
    </source>
</reference>
<keyword evidence="4" id="KW-1185">Reference proteome</keyword>
<dbReference type="PANTHER" id="PTHR23028">
    <property type="entry name" value="ACETYLTRANSFERASE"/>
    <property type="match status" value="1"/>
</dbReference>
<feature type="transmembrane region" description="Helical" evidence="1">
    <location>
        <begin position="86"/>
        <end position="107"/>
    </location>
</feature>
<dbReference type="InterPro" id="IPR002656">
    <property type="entry name" value="Acyl_transf_3_dom"/>
</dbReference>
<dbReference type="GO" id="GO:0016747">
    <property type="term" value="F:acyltransferase activity, transferring groups other than amino-acyl groups"/>
    <property type="evidence" value="ECO:0007669"/>
    <property type="project" value="InterPro"/>
</dbReference>
<feature type="transmembrane region" description="Helical" evidence="1">
    <location>
        <begin position="15"/>
        <end position="35"/>
    </location>
</feature>
<dbReference type="Pfam" id="PF01757">
    <property type="entry name" value="Acyl_transf_3"/>
    <property type="match status" value="1"/>
</dbReference>
<keyword evidence="3" id="KW-0012">Acyltransferase</keyword>
<keyword evidence="3" id="KW-0808">Transferase</keyword>
<dbReference type="KEGG" id="apra:G3A50_16460"/>
<feature type="transmembrane region" description="Helical" evidence="1">
    <location>
        <begin position="47"/>
        <end position="66"/>
    </location>
</feature>
<feature type="transmembrane region" description="Helical" evidence="1">
    <location>
        <begin position="150"/>
        <end position="169"/>
    </location>
</feature>
<feature type="transmembrane region" description="Helical" evidence="1">
    <location>
        <begin position="174"/>
        <end position="197"/>
    </location>
</feature>
<dbReference type="GO" id="GO:0000271">
    <property type="term" value="P:polysaccharide biosynthetic process"/>
    <property type="evidence" value="ECO:0007669"/>
    <property type="project" value="TreeGrafter"/>
</dbReference>
<dbReference type="RefSeq" id="WP_163076267.1">
    <property type="nucleotide sequence ID" value="NZ_CP048630.1"/>
</dbReference>
<feature type="transmembrane region" description="Helical" evidence="1">
    <location>
        <begin position="258"/>
        <end position="277"/>
    </location>
</feature>
<feature type="transmembrane region" description="Helical" evidence="1">
    <location>
        <begin position="348"/>
        <end position="372"/>
    </location>
</feature>
<evidence type="ECO:0000313" key="3">
    <source>
        <dbReference type="EMBL" id="QIB35122.1"/>
    </source>
</evidence>
<evidence type="ECO:0000313" key="4">
    <source>
        <dbReference type="Proteomes" id="UP000464751"/>
    </source>
</evidence>